<accession>A0A0V0QU70</accession>
<dbReference type="AlphaFoldDB" id="A0A0V0QU70"/>
<dbReference type="InterPro" id="IPR003593">
    <property type="entry name" value="AAA+_ATPase"/>
</dbReference>
<evidence type="ECO:0000256" key="7">
    <source>
        <dbReference type="SAM" id="MobiDB-lite"/>
    </source>
</evidence>
<comment type="caution">
    <text evidence="11">The sequence shown here is derived from an EMBL/GenBank/DDBJ whole genome shotgun (WGS) entry which is preliminary data.</text>
</comment>
<feature type="compositionally biased region" description="Low complexity" evidence="7">
    <location>
        <begin position="303"/>
        <end position="322"/>
    </location>
</feature>
<dbReference type="CDD" id="cd18557">
    <property type="entry name" value="ABC_6TM_TAP_ABCB8_10_like"/>
    <property type="match status" value="1"/>
</dbReference>
<dbReference type="GO" id="GO:0015421">
    <property type="term" value="F:ABC-type oligopeptide transporter activity"/>
    <property type="evidence" value="ECO:0007669"/>
    <property type="project" value="TreeGrafter"/>
</dbReference>
<dbReference type="PROSITE" id="PS00211">
    <property type="entry name" value="ABC_TRANSPORTER_1"/>
    <property type="match status" value="1"/>
</dbReference>
<feature type="compositionally biased region" description="Basic and acidic residues" evidence="7">
    <location>
        <begin position="419"/>
        <end position="435"/>
    </location>
</feature>
<evidence type="ECO:0000256" key="5">
    <source>
        <dbReference type="ARBA" id="ARBA00022989"/>
    </source>
</evidence>
<dbReference type="PROSITE" id="PS50929">
    <property type="entry name" value="ABC_TM1F"/>
    <property type="match status" value="1"/>
</dbReference>
<feature type="domain" description="ABC transporter" evidence="9">
    <location>
        <begin position="780"/>
        <end position="1021"/>
    </location>
</feature>
<name>A0A0V0QU70_PSEPJ</name>
<dbReference type="InterPro" id="IPR027417">
    <property type="entry name" value="P-loop_NTPase"/>
</dbReference>
<feature type="compositionally biased region" description="Polar residues" evidence="7">
    <location>
        <begin position="286"/>
        <end position="296"/>
    </location>
</feature>
<evidence type="ECO:0000259" key="9">
    <source>
        <dbReference type="PROSITE" id="PS50893"/>
    </source>
</evidence>
<feature type="compositionally biased region" description="Acidic residues" evidence="7">
    <location>
        <begin position="198"/>
        <end position="224"/>
    </location>
</feature>
<feature type="region of interest" description="Disordered" evidence="7">
    <location>
        <begin position="189"/>
        <end position="384"/>
    </location>
</feature>
<feature type="compositionally biased region" description="Basic and acidic residues" evidence="7">
    <location>
        <begin position="336"/>
        <end position="350"/>
    </location>
</feature>
<feature type="region of interest" description="Disordered" evidence="7">
    <location>
        <begin position="1"/>
        <end position="67"/>
    </location>
</feature>
<dbReference type="Gene3D" id="1.20.1560.10">
    <property type="entry name" value="ABC transporter type 1, transmembrane domain"/>
    <property type="match status" value="1"/>
</dbReference>
<keyword evidence="12" id="KW-1185">Reference proteome</keyword>
<keyword evidence="2 8" id="KW-0812">Transmembrane</keyword>
<dbReference type="InterPro" id="IPR039421">
    <property type="entry name" value="Type_1_exporter"/>
</dbReference>
<keyword evidence="3" id="KW-0547">Nucleotide-binding</keyword>
<evidence type="ECO:0000256" key="4">
    <source>
        <dbReference type="ARBA" id="ARBA00022840"/>
    </source>
</evidence>
<evidence type="ECO:0000313" key="11">
    <source>
        <dbReference type="EMBL" id="KRX05939.1"/>
    </source>
</evidence>
<evidence type="ECO:0000256" key="3">
    <source>
        <dbReference type="ARBA" id="ARBA00022741"/>
    </source>
</evidence>
<feature type="compositionally biased region" description="Basic and acidic residues" evidence="7">
    <location>
        <begin position="359"/>
        <end position="384"/>
    </location>
</feature>
<dbReference type="EMBL" id="LDAU01000102">
    <property type="protein sequence ID" value="KRX05939.1"/>
    <property type="molecule type" value="Genomic_DNA"/>
</dbReference>
<feature type="compositionally biased region" description="Low complexity" evidence="7">
    <location>
        <begin position="267"/>
        <end position="278"/>
    </location>
</feature>
<keyword evidence="11" id="KW-0378">Hydrolase</keyword>
<dbReference type="Pfam" id="PF00005">
    <property type="entry name" value="ABC_tran"/>
    <property type="match status" value="1"/>
</dbReference>
<gene>
    <name evidence="11" type="ORF">PPERSA_01017</name>
</gene>
<dbReference type="InterPro" id="IPR011527">
    <property type="entry name" value="ABC1_TM_dom"/>
</dbReference>
<reference evidence="11 12" key="1">
    <citation type="journal article" date="2015" name="Sci. Rep.">
        <title>Genome of the facultative scuticociliatosis pathogen Pseudocohnilembus persalinus provides insight into its virulence through horizontal gene transfer.</title>
        <authorList>
            <person name="Xiong J."/>
            <person name="Wang G."/>
            <person name="Cheng J."/>
            <person name="Tian M."/>
            <person name="Pan X."/>
            <person name="Warren A."/>
            <person name="Jiang C."/>
            <person name="Yuan D."/>
            <person name="Miao W."/>
        </authorList>
    </citation>
    <scope>NUCLEOTIDE SEQUENCE [LARGE SCALE GENOMIC DNA]</scope>
    <source>
        <strain evidence="11">36N120E</strain>
    </source>
</reference>
<feature type="transmembrane region" description="Helical" evidence="8">
    <location>
        <begin position="460"/>
        <end position="480"/>
    </location>
</feature>
<dbReference type="PANTHER" id="PTHR43394:SF1">
    <property type="entry name" value="ATP-BINDING CASSETTE SUB-FAMILY B MEMBER 10, MITOCHONDRIAL"/>
    <property type="match status" value="1"/>
</dbReference>
<evidence type="ECO:0000313" key="12">
    <source>
        <dbReference type="Proteomes" id="UP000054937"/>
    </source>
</evidence>
<dbReference type="InterPro" id="IPR003439">
    <property type="entry name" value="ABC_transporter-like_ATP-bd"/>
</dbReference>
<dbReference type="PROSITE" id="PS50893">
    <property type="entry name" value="ABC_TRANSPORTER_2"/>
    <property type="match status" value="1"/>
</dbReference>
<dbReference type="GO" id="GO:0016887">
    <property type="term" value="F:ATP hydrolysis activity"/>
    <property type="evidence" value="ECO:0007669"/>
    <property type="project" value="InterPro"/>
</dbReference>
<keyword evidence="5 8" id="KW-1133">Transmembrane helix</keyword>
<feature type="compositionally biased region" description="Low complexity" evidence="7">
    <location>
        <begin position="117"/>
        <end position="131"/>
    </location>
</feature>
<comment type="subcellular location">
    <subcellularLocation>
        <location evidence="1">Membrane</location>
        <topology evidence="1">Multi-pass membrane protein</topology>
    </subcellularLocation>
</comment>
<dbReference type="GO" id="GO:0016020">
    <property type="term" value="C:membrane"/>
    <property type="evidence" value="ECO:0007669"/>
    <property type="project" value="UniProtKB-SubCell"/>
</dbReference>
<dbReference type="InParanoid" id="A0A0V0QU70"/>
<evidence type="ECO:0000256" key="1">
    <source>
        <dbReference type="ARBA" id="ARBA00004141"/>
    </source>
</evidence>
<evidence type="ECO:0000256" key="2">
    <source>
        <dbReference type="ARBA" id="ARBA00022692"/>
    </source>
</evidence>
<sequence length="1031" mass="118276">MDKNKENNSATVKKTQNTKFQKEQINKKKKFREDSLKIQDQSLSLQKQSQDSNIKEQNSDTIAKQSSDGIQKQNLLIEKSLNNNVNNSSPNRTRHISLEEIQPSLIKNIKKTSNDLISSNNNINNNISSSEQDQDDQDDQQKQDTDQFDTDNYFMSDKDLLSFKRENLMKMKRDNSDFEEELINQIEKENKKRKQENVIEEETDEVTDSDDDDYDDDEEEEEDYTNSKLLQTLEDQQYKKKQEEEQLEQEQQQLNQRNSKTQISTKNINNNSNNNSGSDLFVGQKITKQQSITSLKNGEKNTDNNIQDGKQNIQQIQKQSSDVQKQQGSNKKQQRKASEMKQQEYDKDINEGDEDEDENKQNSTDKDETNSDQELNKKQQQEINAKDQKLQIKLTSIHLQQQQEKRKAEIEKRKLKKQQQKELKREQERAKKEEKEKLKNKKNFEWAIYKRLLLYTKNELALAIPAYLFMILMAVTQIFVPRLVGDLLDATIKEKNLQLLDNIAYKSLIIFVLHGAFDFFRTYYYNLLGEKIVINLRNDCFKNFMLADIEFHDKHQSGELLSKISSDVMAAKGAASGNLGNFFRHSLLSIGYVAVLLWTSWRLSLVILVCVPIFISSSNYCGAQTKKMVSQYQKVLSKTTQLAGECFLNIRTVKSFSNEEKEIDRFDRKQNKGYSLGKEKCLSLALHNGMESLLSNGAKLCVLWYGGYLVIQNEYLTSGQLASFILYTNSLASSASSITSCLQKINIATGSSKRLFKLIDQFPAIKHKGGEKLQKMQGKIEFQNVSFSYPDSQISTLEKFNLLIEPGDQVAFVGPSGSGKSTIIRLIERFYDINLGQLLIDDKNIKDLDLSILRNYIGYVSQEPILFSGTIESNLTYGVGQEYTEAELDEASKQACAYDFIHDKNLFPKGYRTQVGQQGVKLSGGQKQRIAIARALLKKPKILIFDEATSALDAESEFQVQEAIDKLMQESSMTIIIIAHRLSTILNCEKIIVLNQGKIGGIGSHYELLQSNEVYKNLIERQMNPIKDQIK</sequence>
<feature type="compositionally biased region" description="Basic and acidic residues" evidence="7">
    <location>
        <begin position="20"/>
        <end position="37"/>
    </location>
</feature>
<dbReference type="SUPFAM" id="SSF90123">
    <property type="entry name" value="ABC transporter transmembrane region"/>
    <property type="match status" value="1"/>
</dbReference>
<dbReference type="OrthoDB" id="6500128at2759"/>
<feature type="region of interest" description="Disordered" evidence="7">
    <location>
        <begin position="403"/>
        <end position="435"/>
    </location>
</feature>
<feature type="region of interest" description="Disordered" evidence="7">
    <location>
        <begin position="117"/>
        <end position="153"/>
    </location>
</feature>
<dbReference type="SMART" id="SM00382">
    <property type="entry name" value="AAA"/>
    <property type="match status" value="1"/>
</dbReference>
<keyword evidence="6 8" id="KW-0472">Membrane</keyword>
<feature type="compositionally biased region" description="Basic and acidic residues" evidence="7">
    <location>
        <begin position="403"/>
        <end position="412"/>
    </location>
</feature>
<protein>
    <submittedName>
        <fullName evidence="11">p-loop containing nucleoside triphosphate hydrolase</fullName>
    </submittedName>
</protein>
<dbReference type="InterPro" id="IPR017871">
    <property type="entry name" value="ABC_transporter-like_CS"/>
</dbReference>
<proteinExistence type="predicted"/>
<feature type="domain" description="ABC transmembrane type-1" evidence="10">
    <location>
        <begin position="468"/>
        <end position="745"/>
    </location>
</feature>
<feature type="transmembrane region" description="Helical" evidence="8">
    <location>
        <begin position="503"/>
        <end position="524"/>
    </location>
</feature>
<keyword evidence="4" id="KW-0067">ATP-binding</keyword>
<dbReference type="FunFam" id="3.40.50.300:FF:000218">
    <property type="entry name" value="Multidrug ABC transporter ATP-binding protein"/>
    <property type="match status" value="1"/>
</dbReference>
<evidence type="ECO:0000259" key="10">
    <source>
        <dbReference type="PROSITE" id="PS50929"/>
    </source>
</evidence>
<dbReference type="PANTHER" id="PTHR43394">
    <property type="entry name" value="ATP-DEPENDENT PERMEASE MDL1, MITOCHONDRIAL"/>
    <property type="match status" value="1"/>
</dbReference>
<evidence type="ECO:0000256" key="6">
    <source>
        <dbReference type="ARBA" id="ARBA00023136"/>
    </source>
</evidence>
<dbReference type="GO" id="GO:0005524">
    <property type="term" value="F:ATP binding"/>
    <property type="evidence" value="ECO:0007669"/>
    <property type="project" value="UniProtKB-KW"/>
</dbReference>
<dbReference type="Gene3D" id="3.40.50.300">
    <property type="entry name" value="P-loop containing nucleotide triphosphate hydrolases"/>
    <property type="match status" value="1"/>
</dbReference>
<dbReference type="Proteomes" id="UP000054937">
    <property type="component" value="Unassembled WGS sequence"/>
</dbReference>
<evidence type="ECO:0000256" key="8">
    <source>
        <dbReference type="SAM" id="Phobius"/>
    </source>
</evidence>
<organism evidence="11 12">
    <name type="scientific">Pseudocohnilembus persalinus</name>
    <name type="common">Ciliate</name>
    <dbReference type="NCBI Taxonomy" id="266149"/>
    <lineage>
        <taxon>Eukaryota</taxon>
        <taxon>Sar</taxon>
        <taxon>Alveolata</taxon>
        <taxon>Ciliophora</taxon>
        <taxon>Intramacronucleata</taxon>
        <taxon>Oligohymenophorea</taxon>
        <taxon>Scuticociliatia</taxon>
        <taxon>Philasterida</taxon>
        <taxon>Pseudocohnilembidae</taxon>
        <taxon>Pseudocohnilembus</taxon>
    </lineage>
</organism>
<feature type="compositionally biased region" description="Polar residues" evidence="7">
    <location>
        <begin position="7"/>
        <end position="18"/>
    </location>
</feature>
<feature type="compositionally biased region" description="Polar residues" evidence="7">
    <location>
        <begin position="257"/>
        <end position="266"/>
    </location>
</feature>
<feature type="compositionally biased region" description="Low complexity" evidence="7">
    <location>
        <begin position="38"/>
        <end position="52"/>
    </location>
</feature>
<dbReference type="SUPFAM" id="SSF52540">
    <property type="entry name" value="P-loop containing nucleoside triphosphate hydrolases"/>
    <property type="match status" value="1"/>
</dbReference>
<dbReference type="InterPro" id="IPR036640">
    <property type="entry name" value="ABC1_TM_sf"/>
</dbReference>
<dbReference type="Pfam" id="PF00664">
    <property type="entry name" value="ABC_membrane"/>
    <property type="match status" value="1"/>
</dbReference>